<evidence type="ECO:0000313" key="6">
    <source>
        <dbReference type="Proteomes" id="UP000006036"/>
    </source>
</evidence>
<dbReference type="Proteomes" id="UP000005755">
    <property type="component" value="Unassembled WGS sequence"/>
</dbReference>
<evidence type="ECO:0000313" key="5">
    <source>
        <dbReference type="Proteomes" id="UP000005755"/>
    </source>
</evidence>
<evidence type="ECO:0000256" key="1">
    <source>
        <dbReference type="SAM" id="Coils"/>
    </source>
</evidence>
<evidence type="ECO:0000313" key="3">
    <source>
        <dbReference type="EMBL" id="BAM32433.1"/>
    </source>
</evidence>
<dbReference type="InterPro" id="IPR050330">
    <property type="entry name" value="Bact_OuterMem_StrucFunc"/>
</dbReference>
<dbReference type="InterPro" id="IPR036737">
    <property type="entry name" value="OmpA-like_sf"/>
</dbReference>
<dbReference type="PANTHER" id="PTHR30329:SF21">
    <property type="entry name" value="LIPOPROTEIN YIAD-RELATED"/>
    <property type="match status" value="1"/>
</dbReference>
<name>A0AAI8MMS6_9HELI</name>
<dbReference type="InterPro" id="IPR006665">
    <property type="entry name" value="OmpA-like"/>
</dbReference>
<evidence type="ECO:0000313" key="4">
    <source>
        <dbReference type="EMBL" id="EFR46978.1"/>
    </source>
</evidence>
<dbReference type="PANTHER" id="PTHR30329">
    <property type="entry name" value="STATOR ELEMENT OF FLAGELLAR MOTOR COMPLEX"/>
    <property type="match status" value="1"/>
</dbReference>
<reference evidence="5" key="4">
    <citation type="journal article" date="2014" name="Genome Announc.">
        <title>Draft genome sequences of six enterohepatic helicobacter species isolated from humans and one from rhesus macaques.</title>
        <authorList>
            <person name="Shen Z."/>
            <person name="Sheh A."/>
            <person name="Young S.K."/>
            <person name="Abouelliel A."/>
            <person name="Ward D.V."/>
            <person name="Earl A.M."/>
            <person name="Fox J.G."/>
        </authorList>
    </citation>
    <scope>NUCLEOTIDE SEQUENCE [LARGE SCALE GENOMIC DNA]</scope>
    <source>
        <strain evidence="5">CCUG 18818</strain>
    </source>
</reference>
<protein>
    <recommendedName>
        <fullName evidence="2">OmpA-like domain-containing protein</fullName>
    </recommendedName>
</protein>
<gene>
    <name evidence="3" type="ORF">HCBAA847_1199</name>
    <name evidence="4" type="ORF">HCCG_01526</name>
</gene>
<dbReference type="AlphaFoldDB" id="A0AAI8MMS6"/>
<dbReference type="KEGG" id="hcb:HCBAA847_1199"/>
<dbReference type="EMBL" id="DS990392">
    <property type="protein sequence ID" value="EFR46978.1"/>
    <property type="molecule type" value="Genomic_DNA"/>
</dbReference>
<keyword evidence="5" id="KW-1185">Reference proteome</keyword>
<feature type="coiled-coil region" evidence="1">
    <location>
        <begin position="31"/>
        <end position="65"/>
    </location>
</feature>
<sequence>MKHNQWISISDMMAGIMMIFLLIMVSFMLITQKTQEDLKIQNQKLLELNEAMSEIAQNYSNLQQELYEALLKEFEKDLKKWDAHIDEDNTIRFNEPEVLFDTGAKQVKKRFQDILDDFFPRYVKILSLPKFQDSIEEIRIEGHTSQSWFSAQTLEERYLGNAELSQARALEVLKYCFNLKKIDSHKEWLIKVFRANGLSFAKPLEDDDKSRRVEFRVITKANKDLLRILEISKDFEPK</sequence>
<keyword evidence="1" id="KW-0175">Coiled coil</keyword>
<reference evidence="4" key="1">
    <citation type="submission" date="2008-08" db="EMBL/GenBank/DDBJ databases">
        <title>Annotation of Helicobacter cinaedi strain CCUG 18818.</title>
        <authorList>
            <consortium name="The Broad Institute Genome Sequencing Platform"/>
            <person name="Fox J.G."/>
            <person name="Shen Z."/>
            <person name="Charoenlap N."/>
            <person name="Schauer D.B."/>
            <person name="Ward D."/>
            <person name="Mehta T."/>
            <person name="Young S."/>
            <person name="Jaffe D."/>
            <person name="Gnerre S."/>
            <person name="Berlin A."/>
            <person name="Heiman D."/>
            <person name="Hepburn T."/>
            <person name="Shea T."/>
            <person name="Sykes S."/>
            <person name="Alvarado L."/>
            <person name="Kodira C."/>
            <person name="Borodovsky M."/>
            <person name="Lander E."/>
            <person name="Galagan J."/>
            <person name="Nusbaum C."/>
            <person name="Birren B."/>
        </authorList>
    </citation>
    <scope>NUCLEOTIDE SEQUENCE</scope>
    <source>
        <strain evidence="4">CCUG 18818</strain>
    </source>
</reference>
<accession>A0AAI8MMS6</accession>
<dbReference type="EMBL" id="AP012492">
    <property type="protein sequence ID" value="BAM32433.1"/>
    <property type="molecule type" value="Genomic_DNA"/>
</dbReference>
<reference evidence="3 6" key="2">
    <citation type="journal article" date="2012" name="J. Bacteriol.">
        <title>Complete Genome Sequence of Helicobacter cinaedi Type Strain ATCC BAA-847.</title>
        <authorList>
            <person name="Miyoshi-Akiyama T."/>
            <person name="Takeshita N."/>
            <person name="Ohmagari N."/>
            <person name="Kirikae T."/>
        </authorList>
    </citation>
    <scope>NUCLEOTIDE SEQUENCE [LARGE SCALE GENOMIC DNA]</scope>
    <source>
        <strain evidence="3 6">ATCC BAA-847</strain>
    </source>
</reference>
<dbReference type="SUPFAM" id="SSF103088">
    <property type="entry name" value="OmpA-like"/>
    <property type="match status" value="1"/>
</dbReference>
<evidence type="ECO:0000259" key="2">
    <source>
        <dbReference type="Pfam" id="PF00691"/>
    </source>
</evidence>
<dbReference type="Pfam" id="PF00691">
    <property type="entry name" value="OmpA"/>
    <property type="match status" value="1"/>
</dbReference>
<dbReference type="RefSeq" id="WP_002956859.1">
    <property type="nucleotide sequence ID" value="NC_020555.1"/>
</dbReference>
<dbReference type="Gene3D" id="3.30.1330.60">
    <property type="entry name" value="OmpA-like domain"/>
    <property type="match status" value="1"/>
</dbReference>
<reference evidence="3" key="3">
    <citation type="submission" date="2012-07" db="EMBL/GenBank/DDBJ databases">
        <authorList>
            <person name="Akiyama T."/>
            <person name="Takeshita N."/>
            <person name="Ohmagari N."/>
            <person name="Kirikae T."/>
        </authorList>
    </citation>
    <scope>NUCLEOTIDE SEQUENCE</scope>
    <source>
        <strain evidence="3">ATCC BAA-847</strain>
    </source>
</reference>
<organism evidence="3 6">
    <name type="scientific">Helicobacter cinaedi CCUG 18818 = ATCC BAA-847</name>
    <dbReference type="NCBI Taxonomy" id="537971"/>
    <lineage>
        <taxon>Bacteria</taxon>
        <taxon>Pseudomonadati</taxon>
        <taxon>Campylobacterota</taxon>
        <taxon>Epsilonproteobacteria</taxon>
        <taxon>Campylobacterales</taxon>
        <taxon>Helicobacteraceae</taxon>
        <taxon>Helicobacter</taxon>
    </lineage>
</organism>
<dbReference type="GeneID" id="66539281"/>
<feature type="domain" description="OmpA-like" evidence="2">
    <location>
        <begin position="99"/>
        <end position="195"/>
    </location>
</feature>
<dbReference type="Proteomes" id="UP000006036">
    <property type="component" value="Chromosome 1"/>
</dbReference>
<proteinExistence type="predicted"/>